<accession>A0A9W6ZII9</accession>
<organism evidence="2 3">
    <name type="scientific">Triparma laevis f. longispina</name>
    <dbReference type="NCBI Taxonomy" id="1714387"/>
    <lineage>
        <taxon>Eukaryota</taxon>
        <taxon>Sar</taxon>
        <taxon>Stramenopiles</taxon>
        <taxon>Ochrophyta</taxon>
        <taxon>Bolidophyceae</taxon>
        <taxon>Parmales</taxon>
        <taxon>Triparmaceae</taxon>
        <taxon>Triparma</taxon>
    </lineage>
</organism>
<dbReference type="OrthoDB" id="193515at2759"/>
<proteinExistence type="predicted"/>
<dbReference type="EMBL" id="BRXW01000421">
    <property type="protein sequence ID" value="GMH52861.1"/>
    <property type="molecule type" value="Genomic_DNA"/>
</dbReference>
<evidence type="ECO:0000313" key="3">
    <source>
        <dbReference type="Proteomes" id="UP001165122"/>
    </source>
</evidence>
<dbReference type="AlphaFoldDB" id="A0A9W6ZII9"/>
<keyword evidence="1" id="KW-0472">Membrane</keyword>
<feature type="transmembrane region" description="Helical" evidence="1">
    <location>
        <begin position="115"/>
        <end position="138"/>
    </location>
</feature>
<keyword evidence="1" id="KW-1133">Transmembrane helix</keyword>
<feature type="transmembrane region" description="Helical" evidence="1">
    <location>
        <begin position="71"/>
        <end position="94"/>
    </location>
</feature>
<name>A0A9W6ZII9_9STRA</name>
<reference evidence="3" key="1">
    <citation type="journal article" date="2023" name="Commun. Biol.">
        <title>Genome analysis of Parmales, the sister group of diatoms, reveals the evolutionary specialization of diatoms from phago-mixotrophs to photoautotrophs.</title>
        <authorList>
            <person name="Ban H."/>
            <person name="Sato S."/>
            <person name="Yoshikawa S."/>
            <person name="Yamada K."/>
            <person name="Nakamura Y."/>
            <person name="Ichinomiya M."/>
            <person name="Sato N."/>
            <person name="Blanc-Mathieu R."/>
            <person name="Endo H."/>
            <person name="Kuwata A."/>
            <person name="Ogata H."/>
        </authorList>
    </citation>
    <scope>NUCLEOTIDE SEQUENCE [LARGE SCALE GENOMIC DNA]</scope>
    <source>
        <strain evidence="3">NIES 3700</strain>
    </source>
</reference>
<keyword evidence="3" id="KW-1185">Reference proteome</keyword>
<feature type="transmembrane region" description="Helical" evidence="1">
    <location>
        <begin position="236"/>
        <end position="258"/>
    </location>
</feature>
<dbReference type="Proteomes" id="UP001165122">
    <property type="component" value="Unassembled WGS sequence"/>
</dbReference>
<evidence type="ECO:0000256" key="1">
    <source>
        <dbReference type="SAM" id="Phobius"/>
    </source>
</evidence>
<sequence length="312" mass="35676">MHASRSMIKNPTCVLFDATIALKASNEMVVLVLLLPSIITMTTHPHSIDDNPLLTRLGYNDACVTFDTKPAVYLALILYFGVCYFIFMHVVYSISRLKIEHEDDKRSNMPSGWRWFCNFSNVTYGVTAMTFSLCFMISPDESVWAHTLPFVLLMACRYFAFVAAFVEHKYIKNKVNEEESQFQQELLKYGSKRFMTIYGIATFAAPICWFLCYAEYDRACKGVAEGECTNYEYPVPPVLTAIFDYTWFFCLPLSPIFLPPNFLKPELMLLKYEPGIVFDNSLGARRAGVLPDISKLRRTVAENDESDGEEEV</sequence>
<protein>
    <submittedName>
        <fullName evidence="2">Uncharacterized protein</fullName>
    </submittedName>
</protein>
<gene>
    <name evidence="2" type="ORF">TrLO_g10231</name>
</gene>
<comment type="caution">
    <text evidence="2">The sequence shown here is derived from an EMBL/GenBank/DDBJ whole genome shotgun (WGS) entry which is preliminary data.</text>
</comment>
<keyword evidence="1" id="KW-0812">Transmembrane</keyword>
<feature type="transmembrane region" description="Helical" evidence="1">
    <location>
        <begin position="197"/>
        <end position="216"/>
    </location>
</feature>
<feature type="transmembrane region" description="Helical" evidence="1">
    <location>
        <begin position="28"/>
        <end position="48"/>
    </location>
</feature>
<evidence type="ECO:0000313" key="2">
    <source>
        <dbReference type="EMBL" id="GMH52861.1"/>
    </source>
</evidence>
<feature type="transmembrane region" description="Helical" evidence="1">
    <location>
        <begin position="144"/>
        <end position="166"/>
    </location>
</feature>